<dbReference type="HAMAP" id="MF_01974">
    <property type="entry name" value="MetAP_1"/>
    <property type="match status" value="1"/>
</dbReference>
<dbReference type="Gene3D" id="3.90.230.10">
    <property type="entry name" value="Creatinase/methionine aminopeptidase superfamily"/>
    <property type="match status" value="1"/>
</dbReference>
<evidence type="ECO:0000256" key="5">
    <source>
        <dbReference type="HAMAP-Rule" id="MF_03174"/>
    </source>
</evidence>
<dbReference type="OrthoDB" id="3209743at2759"/>
<organism evidence="8 9">
    <name type="scientific">Crassostrea virginica</name>
    <name type="common">Eastern oyster</name>
    <dbReference type="NCBI Taxonomy" id="6565"/>
    <lineage>
        <taxon>Eukaryota</taxon>
        <taxon>Metazoa</taxon>
        <taxon>Spiralia</taxon>
        <taxon>Lophotrochozoa</taxon>
        <taxon>Mollusca</taxon>
        <taxon>Bivalvia</taxon>
        <taxon>Autobranchia</taxon>
        <taxon>Pteriomorphia</taxon>
        <taxon>Ostreida</taxon>
        <taxon>Ostreoidea</taxon>
        <taxon>Ostreidae</taxon>
        <taxon>Crassostrea</taxon>
    </lineage>
</organism>
<keyword evidence="4 5" id="KW-0378">Hydrolase</keyword>
<evidence type="ECO:0000256" key="2">
    <source>
        <dbReference type="ARBA" id="ARBA00022670"/>
    </source>
</evidence>
<feature type="binding site" evidence="5">
    <location>
        <position position="179"/>
    </location>
    <ligand>
        <name>a divalent metal cation</name>
        <dbReference type="ChEBI" id="CHEBI:60240"/>
        <label>1</label>
    </ligand>
</feature>
<name>A0A8B8DMF5_CRAVI</name>
<comment type="catalytic activity">
    <reaction evidence="5 6">
        <text>Release of N-terminal amino acids, preferentially methionine, from peptides and arylamides.</text>
        <dbReference type="EC" id="3.4.11.18"/>
    </reaction>
</comment>
<evidence type="ECO:0000256" key="6">
    <source>
        <dbReference type="RuleBase" id="RU003653"/>
    </source>
</evidence>
<comment type="cofactor">
    <cofactor evidence="5">
        <name>Co(2+)</name>
        <dbReference type="ChEBI" id="CHEBI:48828"/>
    </cofactor>
    <cofactor evidence="5">
        <name>Zn(2+)</name>
        <dbReference type="ChEBI" id="CHEBI:29105"/>
    </cofactor>
    <cofactor evidence="5">
        <name>Mn(2+)</name>
        <dbReference type="ChEBI" id="CHEBI:29035"/>
    </cofactor>
    <cofactor evidence="5">
        <name>Fe(2+)</name>
        <dbReference type="ChEBI" id="CHEBI:29033"/>
    </cofactor>
    <text evidence="5">Binds 2 divalent metal cations per subunit. Has a high-affinity and a low affinity metal-binding site. The true nature of the physiological cofactor is under debate. The enzyme is active with cobalt, zinc, manganese or divalent iron ions. Most likely, methionine aminopeptidases function as mononuclear Fe(2+)-metalloproteases under physiological conditions, and the catalytically relevant metal-binding site has been assigned to the histidine-containing high-affinity site.</text>
</comment>
<dbReference type="GO" id="GO:0070006">
    <property type="term" value="F:metalloaminopeptidase activity"/>
    <property type="evidence" value="ECO:0007669"/>
    <property type="project" value="UniProtKB-UniRule"/>
</dbReference>
<comment type="similarity">
    <text evidence="5">Belongs to the peptidase M24A family. Methionine aminopeptidase type 1 subfamily.</text>
</comment>
<evidence type="ECO:0000256" key="1">
    <source>
        <dbReference type="ARBA" id="ARBA00022438"/>
    </source>
</evidence>
<dbReference type="GO" id="GO:0006508">
    <property type="term" value="P:proteolysis"/>
    <property type="evidence" value="ECO:0007669"/>
    <property type="project" value="UniProtKB-KW"/>
</dbReference>
<feature type="binding site" evidence="5">
    <location>
        <position position="168"/>
    </location>
    <ligand>
        <name>a divalent metal cation</name>
        <dbReference type="ChEBI" id="CHEBI:60240"/>
        <label>1</label>
    </ligand>
</feature>
<dbReference type="CDD" id="cd01086">
    <property type="entry name" value="MetAP1"/>
    <property type="match status" value="1"/>
</dbReference>
<feature type="binding site" evidence="5">
    <location>
        <position position="310"/>
    </location>
    <ligand>
        <name>a divalent metal cation</name>
        <dbReference type="ChEBI" id="CHEBI:60240"/>
        <label>2</label>
        <note>catalytic</note>
    </ligand>
</feature>
<dbReference type="EC" id="3.4.11.18" evidence="6"/>
<dbReference type="Proteomes" id="UP000694844">
    <property type="component" value="Chromosome 4"/>
</dbReference>
<dbReference type="SUPFAM" id="SSF55920">
    <property type="entry name" value="Creatinase/aminopeptidase"/>
    <property type="match status" value="1"/>
</dbReference>
<reference evidence="9" key="1">
    <citation type="submission" date="2025-08" db="UniProtKB">
        <authorList>
            <consortium name="RefSeq"/>
        </authorList>
    </citation>
    <scope>IDENTIFICATION</scope>
    <source>
        <tissue evidence="9">Whole sample</tissue>
    </source>
</reference>
<feature type="binding site" evidence="5">
    <location>
        <position position="278"/>
    </location>
    <ligand>
        <name>a divalent metal cation</name>
        <dbReference type="ChEBI" id="CHEBI:60240"/>
        <label>2</label>
        <note>catalytic</note>
    </ligand>
</feature>
<feature type="binding site" evidence="5">
    <location>
        <position position="310"/>
    </location>
    <ligand>
        <name>a divalent metal cation</name>
        <dbReference type="ChEBI" id="CHEBI:60240"/>
        <label>1</label>
    </ligand>
</feature>
<evidence type="ECO:0000256" key="4">
    <source>
        <dbReference type="ARBA" id="ARBA00022801"/>
    </source>
</evidence>
<sequence length="339" mass="37670">MRRSITYCMYHTTRTYRTSLFSRTECLVSRIHKQCRRGKFSIVLPHRITPTRSVPDSIVKPSYAISGALGPKPVEIDLKTEEQINVMRKTCQLARKILDAAGQELKVGMTTDEVDEFVHQMCIDNGSYPSPLLYNKFPKSICTSVNNVACHGIPDLRPLEDGDIINLDITIFKDGMHGDVSKTYMVGSVDEKGRHLVDVAEKCLYAGIDQCRPGQKIIAIGTAIRDLAQAHGFSVIPSFCGHGIGSAFHTPPEILHIPMKDFESQQVKMKEGMTFTIEPILSEGTDMVAILEEDGWTAVSEDGSRSAQFEHTILITSDGCEILTLSEKEFENAIMVKTT</sequence>
<gene>
    <name evidence="9" type="primary">LOC111128175</name>
</gene>
<dbReference type="InterPro" id="IPR002467">
    <property type="entry name" value="Pept_M24A_MAP1"/>
</dbReference>
<feature type="binding site" evidence="5">
    <location>
        <position position="242"/>
    </location>
    <ligand>
        <name>a divalent metal cation</name>
        <dbReference type="ChEBI" id="CHEBI:60240"/>
        <label>2</label>
        <note>catalytic</note>
    </ligand>
</feature>
<evidence type="ECO:0000256" key="3">
    <source>
        <dbReference type="ARBA" id="ARBA00022723"/>
    </source>
</evidence>
<keyword evidence="3 5" id="KW-0479">Metal-binding</keyword>
<evidence type="ECO:0000313" key="9">
    <source>
        <dbReference type="RefSeq" id="XP_022329357.1"/>
    </source>
</evidence>
<dbReference type="NCBIfam" id="TIGR00500">
    <property type="entry name" value="met_pdase_I"/>
    <property type="match status" value="1"/>
</dbReference>
<dbReference type="GeneID" id="111128175"/>
<dbReference type="InterPro" id="IPR000994">
    <property type="entry name" value="Pept_M24"/>
</dbReference>
<proteinExistence type="inferred from homology"/>
<dbReference type="AlphaFoldDB" id="A0A8B8DMF5"/>
<dbReference type="GO" id="GO:0046872">
    <property type="term" value="F:metal ion binding"/>
    <property type="evidence" value="ECO:0007669"/>
    <property type="project" value="UniProtKB-UniRule"/>
</dbReference>
<evidence type="ECO:0000259" key="7">
    <source>
        <dbReference type="Pfam" id="PF00557"/>
    </source>
</evidence>
<evidence type="ECO:0000313" key="8">
    <source>
        <dbReference type="Proteomes" id="UP000694844"/>
    </source>
</evidence>
<feature type="domain" description="Peptidase M24" evidence="7">
    <location>
        <begin position="87"/>
        <end position="316"/>
    </location>
</feature>
<dbReference type="PANTHER" id="PTHR43330:SF8">
    <property type="entry name" value="METHIONINE AMINOPEPTIDASE 1D, MITOCHONDRIAL"/>
    <property type="match status" value="1"/>
</dbReference>
<keyword evidence="2 5" id="KW-0645">Protease</keyword>
<accession>A0A8B8DMF5</accession>
<dbReference type="Pfam" id="PF00557">
    <property type="entry name" value="Peptidase_M24"/>
    <property type="match status" value="1"/>
</dbReference>
<protein>
    <recommendedName>
        <fullName evidence="6">Methionine aminopeptidase</fullName>
        <ecNumber evidence="6">3.4.11.18</ecNumber>
    </recommendedName>
</protein>
<feature type="binding site" evidence="5">
    <location>
        <position position="179"/>
    </location>
    <ligand>
        <name>a divalent metal cation</name>
        <dbReference type="ChEBI" id="CHEBI:60240"/>
        <label>2</label>
        <note>catalytic</note>
    </ligand>
</feature>
<dbReference type="RefSeq" id="XP_022329357.1">
    <property type="nucleotide sequence ID" value="XM_022473649.1"/>
</dbReference>
<feature type="binding site" evidence="5">
    <location>
        <position position="151"/>
    </location>
    <ligand>
        <name>substrate</name>
    </ligand>
</feature>
<keyword evidence="1 5" id="KW-0031">Aminopeptidase</keyword>
<dbReference type="PANTHER" id="PTHR43330">
    <property type="entry name" value="METHIONINE AMINOPEPTIDASE"/>
    <property type="match status" value="1"/>
</dbReference>
<dbReference type="InterPro" id="IPR001714">
    <property type="entry name" value="Pept_M24_MAP"/>
</dbReference>
<comment type="function">
    <text evidence="6">Cotranslationally removes the N-terminal methionine from nascent proteins. The N-terminal methionine is often cleaved when the second residue in the primary sequence is small and uncharged (Met-Ala-, Cys, Gly, Pro, Ser, Thr, or Val).</text>
</comment>
<dbReference type="PRINTS" id="PR00599">
    <property type="entry name" value="MAPEPTIDASE"/>
</dbReference>
<keyword evidence="8" id="KW-1185">Reference proteome</keyword>
<feature type="binding site" evidence="5">
    <location>
        <position position="249"/>
    </location>
    <ligand>
        <name>substrate</name>
    </ligand>
</feature>
<dbReference type="GO" id="GO:0004239">
    <property type="term" value="F:initiator methionyl aminopeptidase activity"/>
    <property type="evidence" value="ECO:0007669"/>
    <property type="project" value="UniProtKB-UniRule"/>
</dbReference>
<dbReference type="KEGG" id="cvn:111128175"/>
<dbReference type="InterPro" id="IPR036005">
    <property type="entry name" value="Creatinase/aminopeptidase-like"/>
</dbReference>